<evidence type="ECO:0000313" key="1">
    <source>
        <dbReference type="EMBL" id="MBM7491268.1"/>
    </source>
</evidence>
<gene>
    <name evidence="1" type="ORF">JOD64_002490</name>
</gene>
<dbReference type="Pfam" id="PF10604">
    <property type="entry name" value="Polyketide_cyc2"/>
    <property type="match status" value="1"/>
</dbReference>
<dbReference type="Proteomes" id="UP000764837">
    <property type="component" value="Unassembled WGS sequence"/>
</dbReference>
<accession>A0ABS2LSX4</accession>
<comment type="caution">
    <text evidence="1">The sequence shown here is derived from an EMBL/GenBank/DDBJ whole genome shotgun (WGS) entry which is preliminary data.</text>
</comment>
<evidence type="ECO:0000313" key="2">
    <source>
        <dbReference type="Proteomes" id="UP000764837"/>
    </source>
</evidence>
<sequence>MHGSRRLLRRLDAVDACITINRTVADTFRFYRDFTNMPRFLGDVMAVEQIGPETSRWTIQGPLGMHIRWTVRLTEERANELIRYETVAATGLSTCWEVFFRPGPEAGQTEVREVMTTPFGRLGRTGLALIGKPPADEVQSNLQRLKELLEEGKVTYDRHAVAGKFPA</sequence>
<organism evidence="1 2">
    <name type="scientific">Micromonospora luteifusca</name>
    <dbReference type="NCBI Taxonomy" id="709860"/>
    <lineage>
        <taxon>Bacteria</taxon>
        <taxon>Bacillati</taxon>
        <taxon>Actinomycetota</taxon>
        <taxon>Actinomycetes</taxon>
        <taxon>Micromonosporales</taxon>
        <taxon>Micromonosporaceae</taxon>
        <taxon>Micromonospora</taxon>
    </lineage>
</organism>
<keyword evidence="2" id="KW-1185">Reference proteome</keyword>
<dbReference type="SUPFAM" id="SSF55961">
    <property type="entry name" value="Bet v1-like"/>
    <property type="match status" value="1"/>
</dbReference>
<dbReference type="InterPro" id="IPR023393">
    <property type="entry name" value="START-like_dom_sf"/>
</dbReference>
<dbReference type="EMBL" id="JAFBBP010000001">
    <property type="protein sequence ID" value="MBM7491268.1"/>
    <property type="molecule type" value="Genomic_DNA"/>
</dbReference>
<protein>
    <submittedName>
        <fullName evidence="1">Membrane protein</fullName>
    </submittedName>
</protein>
<proteinExistence type="predicted"/>
<name>A0ABS2LSX4_9ACTN</name>
<dbReference type="RefSeq" id="WP_204942367.1">
    <property type="nucleotide sequence ID" value="NZ_JAFBBP010000001.1"/>
</dbReference>
<dbReference type="InterPro" id="IPR019587">
    <property type="entry name" value="Polyketide_cyclase/dehydratase"/>
</dbReference>
<reference evidence="1 2" key="1">
    <citation type="submission" date="2021-01" db="EMBL/GenBank/DDBJ databases">
        <title>Sequencing the genomes of 1000 actinobacteria strains.</title>
        <authorList>
            <person name="Klenk H.-P."/>
        </authorList>
    </citation>
    <scope>NUCLEOTIDE SEQUENCE [LARGE SCALE GENOMIC DNA]</scope>
    <source>
        <strain evidence="1 2">DSM 100204</strain>
    </source>
</reference>
<dbReference type="Gene3D" id="3.30.530.20">
    <property type="match status" value="1"/>
</dbReference>